<gene>
    <name evidence="1" type="ORF">BG57_02270</name>
</gene>
<dbReference type="Pfam" id="PF05045">
    <property type="entry name" value="RgpF"/>
    <property type="match status" value="1"/>
</dbReference>
<proteinExistence type="predicted"/>
<dbReference type="PANTHER" id="PTHR41244">
    <property type="entry name" value="RHAMNAN SYNTHESIS F"/>
    <property type="match status" value="1"/>
</dbReference>
<dbReference type="InterPro" id="IPR007739">
    <property type="entry name" value="RgpF"/>
</dbReference>
<protein>
    <submittedName>
        <fullName evidence="1">Uncharacterized protein</fullName>
    </submittedName>
</protein>
<dbReference type="eggNOG" id="COG3754">
    <property type="taxonomic scope" value="Bacteria"/>
</dbReference>
<reference evidence="1 2" key="1">
    <citation type="submission" date="2014-03" db="EMBL/GenBank/DDBJ databases">
        <title>Draft Genome Sequences of Four Burkholderia Strains.</title>
        <authorList>
            <person name="Liu X.Y."/>
            <person name="Li C.X."/>
            <person name="Xu J.H."/>
        </authorList>
    </citation>
    <scope>NUCLEOTIDE SEQUENCE [LARGE SCALE GENOMIC DNA]</scope>
    <source>
        <strain evidence="1 2">R27</strain>
    </source>
</reference>
<dbReference type="Proteomes" id="UP000027439">
    <property type="component" value="Unassembled WGS sequence"/>
</dbReference>
<dbReference type="AlphaFoldDB" id="A0A069PA01"/>
<dbReference type="STRING" id="1071679.BG57_02270"/>
<dbReference type="Pfam" id="PF14307">
    <property type="entry name" value="Glyco_tran_WbsX"/>
    <property type="match status" value="2"/>
</dbReference>
<dbReference type="OrthoDB" id="8666056at2"/>
<organism evidence="1 2">
    <name type="scientific">Caballeronia grimmiae</name>
    <dbReference type="NCBI Taxonomy" id="1071679"/>
    <lineage>
        <taxon>Bacteria</taxon>
        <taxon>Pseudomonadati</taxon>
        <taxon>Pseudomonadota</taxon>
        <taxon>Betaproteobacteria</taxon>
        <taxon>Burkholderiales</taxon>
        <taxon>Burkholderiaceae</taxon>
        <taxon>Caballeronia</taxon>
    </lineage>
</organism>
<evidence type="ECO:0000313" key="1">
    <source>
        <dbReference type="EMBL" id="KDR37490.1"/>
    </source>
</evidence>
<dbReference type="RefSeq" id="WP_035959781.1">
    <property type="nucleotide sequence ID" value="NZ_BMEG01000003.1"/>
</dbReference>
<evidence type="ECO:0000313" key="2">
    <source>
        <dbReference type="Proteomes" id="UP000027439"/>
    </source>
</evidence>
<name>A0A069PA01_9BURK</name>
<dbReference type="Gene3D" id="3.20.20.80">
    <property type="entry name" value="Glycosidases"/>
    <property type="match status" value="1"/>
</dbReference>
<dbReference type="EMBL" id="JFHE01000001">
    <property type="protein sequence ID" value="KDR37490.1"/>
    <property type="molecule type" value="Genomic_DNA"/>
</dbReference>
<accession>A0A069PA01</accession>
<dbReference type="PANTHER" id="PTHR41244:SF1">
    <property type="entry name" value="GLYCOSYLTRANSFERASE"/>
    <property type="match status" value="1"/>
</dbReference>
<comment type="caution">
    <text evidence="1">The sequence shown here is derived from an EMBL/GenBank/DDBJ whole genome shotgun (WGS) entry which is preliminary data.</text>
</comment>
<dbReference type="InterPro" id="IPR032719">
    <property type="entry name" value="WbsX"/>
</dbReference>
<sequence length="679" mass="74670">MDIARLNRLQSVLRFQSSVWTRRVRSLCGRTAMLRAASAVLEVVGARALAAAAAMGERVGKDEVEAAERLIVRMPLYARDGLRRAFLPTGAAHHPEYSERLVGGLTPSRVVAVAVYRWSSEWNWAAVTGSQAQFIGHRQPRVPAMFGCYARTDRELAIEQARLAAGYGIGAFCIDAGAGPERRGDGATAAEVFALMDDPGMPLQVCVHFDRRSEPTSTTAWRQVLTHPRCLKVDGRPVVLVDASATDGDASQWRAWLAETDIDDVHLVAVSGPVPTGAGYDAEVRLWPGQADTRMQPTLLNSTFAGAVSLYADDARLLLGDEKRHSTSYPAVAAAMDDSPLAREHARISADAAPSRYAAALHQACARAVSQPDRTPLVFLQSWNDWLHGAVLEPDCDNGFAYLEQTRQVLEQFGAAMHEDWQPHGRDIAVILHLHYPELWPEISEYLAHLPDGFRLYVSIGEYAAAACEDAIRALFPGAVIERLENRGRDLLPFVQLLARARADGCRFVCKIHSKKSLHRLDGDAWRRDLFDKLLGEDPCPRRVLFAFESRPSVGMIGPAGHMVWSDRFRGSNDARVRELATSLGFDARGARYRFAAGTMFWARMAALEPLLGLGLTRESFEEEGGQIDGTLAHALERVLPLSVRRAGMSVIDTGQIADGNWARAGGRVDETYRWAESS</sequence>